<comment type="caution">
    <text evidence="1">The sequence shown here is derived from an EMBL/GenBank/DDBJ whole genome shotgun (WGS) entry which is preliminary data.</text>
</comment>
<name>A0A6G1BPM1_9ORYZ</name>
<proteinExistence type="predicted"/>
<dbReference type="Proteomes" id="UP000479710">
    <property type="component" value="Unassembled WGS sequence"/>
</dbReference>
<reference evidence="1 2" key="1">
    <citation type="submission" date="2019-11" db="EMBL/GenBank/DDBJ databases">
        <title>Whole genome sequence of Oryza granulata.</title>
        <authorList>
            <person name="Li W."/>
        </authorList>
    </citation>
    <scope>NUCLEOTIDE SEQUENCE [LARGE SCALE GENOMIC DNA]</scope>
    <source>
        <strain evidence="2">cv. Menghai</strain>
        <tissue evidence="1">Leaf</tissue>
    </source>
</reference>
<protein>
    <submittedName>
        <fullName evidence="1">Uncharacterized protein</fullName>
    </submittedName>
</protein>
<gene>
    <name evidence="1" type="ORF">E2562_030516</name>
</gene>
<accession>A0A6G1BPM1</accession>
<dbReference type="EMBL" id="SPHZ02000012">
    <property type="protein sequence ID" value="KAF0889724.1"/>
    <property type="molecule type" value="Genomic_DNA"/>
</dbReference>
<evidence type="ECO:0000313" key="2">
    <source>
        <dbReference type="Proteomes" id="UP000479710"/>
    </source>
</evidence>
<sequence>MEETEEPSDNNHGSRGTGVYYRTLVHSDLHWQKRRVSDKYQLLSRLGSYAAAHILYSQDPQHAARSR</sequence>
<keyword evidence="2" id="KW-1185">Reference proteome</keyword>
<evidence type="ECO:0000313" key="1">
    <source>
        <dbReference type="EMBL" id="KAF0889724.1"/>
    </source>
</evidence>
<organism evidence="1 2">
    <name type="scientific">Oryza meyeriana var. granulata</name>
    <dbReference type="NCBI Taxonomy" id="110450"/>
    <lineage>
        <taxon>Eukaryota</taxon>
        <taxon>Viridiplantae</taxon>
        <taxon>Streptophyta</taxon>
        <taxon>Embryophyta</taxon>
        <taxon>Tracheophyta</taxon>
        <taxon>Spermatophyta</taxon>
        <taxon>Magnoliopsida</taxon>
        <taxon>Liliopsida</taxon>
        <taxon>Poales</taxon>
        <taxon>Poaceae</taxon>
        <taxon>BOP clade</taxon>
        <taxon>Oryzoideae</taxon>
        <taxon>Oryzeae</taxon>
        <taxon>Oryzinae</taxon>
        <taxon>Oryza</taxon>
        <taxon>Oryza meyeriana</taxon>
    </lineage>
</organism>
<dbReference type="AlphaFoldDB" id="A0A6G1BPM1"/>